<reference evidence="3 4" key="1">
    <citation type="submission" date="2012-04" db="EMBL/GenBank/DDBJ databases">
        <title>The Genome Sequence of Afipia clevelandensis ATCC 49720.</title>
        <authorList>
            <consortium name="The Broad Institute Genome Sequencing Platform"/>
            <person name="Earl A."/>
            <person name="Ward D."/>
            <person name="Feldgarden M."/>
            <person name="Gevers D."/>
            <person name="Huys G."/>
            <person name="Walker B."/>
            <person name="Young S.K."/>
            <person name="Zeng Q."/>
            <person name="Gargeya S."/>
            <person name="Fitzgerald M."/>
            <person name="Haas B."/>
            <person name="Abouelleil A."/>
            <person name="Alvarado L."/>
            <person name="Arachchi H.M."/>
            <person name="Berlin A."/>
            <person name="Chapman S.B."/>
            <person name="Goldberg J."/>
            <person name="Griggs A."/>
            <person name="Gujja S."/>
            <person name="Hansen M."/>
            <person name="Howarth C."/>
            <person name="Imamovic A."/>
            <person name="Larimer J."/>
            <person name="McCowen C."/>
            <person name="Montmayeur A."/>
            <person name="Murphy C."/>
            <person name="Neiman D."/>
            <person name="Pearson M."/>
            <person name="Priest M."/>
            <person name="Roberts A."/>
            <person name="Saif S."/>
            <person name="Shea T."/>
            <person name="Sisk P."/>
            <person name="Sykes S."/>
            <person name="Wortman J."/>
            <person name="Nusbaum C."/>
            <person name="Birren B."/>
        </authorList>
    </citation>
    <scope>NUCLEOTIDE SEQUENCE [LARGE SCALE GENOMIC DNA]</scope>
    <source>
        <strain evidence="3 4">ATCC 49720</strain>
    </source>
</reference>
<dbReference type="OrthoDB" id="7159357at2"/>
<proteinExistence type="predicted"/>
<dbReference type="HOGENOM" id="CLU_079564_0_0_5"/>
<comment type="caution">
    <text evidence="3">The sequence shown here is derived from an EMBL/GenBank/DDBJ whole genome shotgun (WGS) entry which is preliminary data.</text>
</comment>
<accession>K8NQS4</accession>
<name>K8NQS4_9BRAD</name>
<sequence length="287" mass="31108">MHIVCPHCTTSYAVDPANFGSGGRKVRCARCQEIWLAVPQELVSSDVEDGRPQSGFGSPTGAADDWRDETTPHIESPSISAGWPEPDTAGPASEADGTWTTLARQDAMIEAAPAKATRFGKLKASAVPSLQFGTWSNALPRAFNMSTVAVVLSAMVFSLMIWRTDVVRAMPQTAAFFKLTGMGVNLRGLAFEDLKISTETVNNKPVLLIEGAIVDITRKPVEIPRLRFIVRDARGADIYAWNAVLEQPVLNPGEKAWFKTRLASPPAEGREIAVRFFHKLDIASGGT</sequence>
<gene>
    <name evidence="3" type="ORF">HMPREF9696_03694</name>
</gene>
<dbReference type="Pfam" id="PF13717">
    <property type="entry name" value="Zn_ribbon_4"/>
    <property type="match status" value="1"/>
</dbReference>
<dbReference type="PATRIC" id="fig|883079.3.peg.3768"/>
<feature type="domain" description="Zinc finger/thioredoxin putative" evidence="2">
    <location>
        <begin position="1"/>
        <end position="35"/>
    </location>
</feature>
<dbReference type="InterPro" id="IPR011723">
    <property type="entry name" value="Znf/thioredoxin_put"/>
</dbReference>
<dbReference type="NCBIfam" id="TIGR02098">
    <property type="entry name" value="MJ0042_CXXC"/>
    <property type="match status" value="1"/>
</dbReference>
<evidence type="ECO:0000313" key="4">
    <source>
        <dbReference type="Proteomes" id="UP000001095"/>
    </source>
</evidence>
<keyword evidence="4" id="KW-1185">Reference proteome</keyword>
<dbReference type="EMBL" id="AGWY01000015">
    <property type="protein sequence ID" value="EKS32717.1"/>
    <property type="molecule type" value="Genomic_DNA"/>
</dbReference>
<dbReference type="Proteomes" id="UP000001095">
    <property type="component" value="Unassembled WGS sequence"/>
</dbReference>
<dbReference type="RefSeq" id="WP_002714564.1">
    <property type="nucleotide sequence ID" value="NZ_KB375281.1"/>
</dbReference>
<evidence type="ECO:0000256" key="1">
    <source>
        <dbReference type="SAM" id="MobiDB-lite"/>
    </source>
</evidence>
<evidence type="ECO:0000259" key="2">
    <source>
        <dbReference type="Pfam" id="PF13717"/>
    </source>
</evidence>
<organism evidence="3 4">
    <name type="scientific">Afipia clevelandensis ATCC 49720</name>
    <dbReference type="NCBI Taxonomy" id="883079"/>
    <lineage>
        <taxon>Bacteria</taxon>
        <taxon>Pseudomonadati</taxon>
        <taxon>Pseudomonadota</taxon>
        <taxon>Alphaproteobacteria</taxon>
        <taxon>Hyphomicrobiales</taxon>
        <taxon>Nitrobacteraceae</taxon>
        <taxon>Afipia</taxon>
    </lineage>
</organism>
<protein>
    <submittedName>
        <fullName evidence="3">MJ0042 family finger-like domain-containing protein</fullName>
    </submittedName>
</protein>
<dbReference type="AlphaFoldDB" id="K8NQS4"/>
<evidence type="ECO:0000313" key="3">
    <source>
        <dbReference type="EMBL" id="EKS32717.1"/>
    </source>
</evidence>
<feature type="region of interest" description="Disordered" evidence="1">
    <location>
        <begin position="44"/>
        <end position="95"/>
    </location>
</feature>